<dbReference type="RefSeq" id="WP_166507139.1">
    <property type="nucleotide sequence ID" value="NZ_CP012661.1"/>
</dbReference>
<accession>A0A159Z4Z1</accession>
<evidence type="ECO:0000256" key="4">
    <source>
        <dbReference type="ARBA" id="ARBA00022475"/>
    </source>
</evidence>
<reference evidence="15 16" key="1">
    <citation type="submission" date="2015-09" db="EMBL/GenBank/DDBJ databases">
        <title>Complete genome sequence of Defluviimonas alba cai42t isolated from an oilfield in Xinjiang.</title>
        <authorList>
            <person name="Geng S."/>
            <person name="Pan X."/>
            <person name="Wu X."/>
        </authorList>
    </citation>
    <scope>NUCLEOTIDE SEQUENCE [LARGE SCALE GENOMIC DNA]</scope>
    <source>
        <strain evidence="16">cai42</strain>
    </source>
</reference>
<keyword evidence="16" id="KW-1185">Reference proteome</keyword>
<keyword evidence="3" id="KW-0813">Transport</keyword>
<dbReference type="Proteomes" id="UP000076128">
    <property type="component" value="Chromosome"/>
</dbReference>
<name>A0A159Z4Z1_9RHOB</name>
<dbReference type="PANTHER" id="PTHR30529:SF1">
    <property type="entry name" value="CYTOCHROME B561 HOMOLOG 2"/>
    <property type="match status" value="1"/>
</dbReference>
<evidence type="ECO:0000256" key="6">
    <source>
        <dbReference type="ARBA" id="ARBA00022692"/>
    </source>
</evidence>
<evidence type="ECO:0000256" key="13">
    <source>
        <dbReference type="SAM" id="Phobius"/>
    </source>
</evidence>
<proteinExistence type="inferred from homology"/>
<keyword evidence="6 13" id="KW-0812">Transmembrane</keyword>
<keyword evidence="9 13" id="KW-1133">Transmembrane helix</keyword>
<dbReference type="Pfam" id="PF01292">
    <property type="entry name" value="Ni_hydr_CYTB"/>
    <property type="match status" value="1"/>
</dbReference>
<evidence type="ECO:0000256" key="1">
    <source>
        <dbReference type="ARBA" id="ARBA00001970"/>
    </source>
</evidence>
<keyword evidence="11 13" id="KW-0472">Membrane</keyword>
<dbReference type="EMBL" id="CP012661">
    <property type="protein sequence ID" value="AMY70275.1"/>
    <property type="molecule type" value="Genomic_DNA"/>
</dbReference>
<evidence type="ECO:0000256" key="12">
    <source>
        <dbReference type="ARBA" id="ARBA00037975"/>
    </source>
</evidence>
<evidence type="ECO:0000256" key="3">
    <source>
        <dbReference type="ARBA" id="ARBA00022448"/>
    </source>
</evidence>
<gene>
    <name evidence="15" type="ORF">AKL17_3042</name>
</gene>
<keyword evidence="10" id="KW-0408">Iron</keyword>
<keyword evidence="5" id="KW-0349">Heme</keyword>
<feature type="transmembrane region" description="Helical" evidence="13">
    <location>
        <begin position="130"/>
        <end position="150"/>
    </location>
</feature>
<feature type="transmembrane region" description="Helical" evidence="13">
    <location>
        <begin position="50"/>
        <end position="71"/>
    </location>
</feature>
<keyword evidence="7" id="KW-0479">Metal-binding</keyword>
<keyword evidence="4" id="KW-1003">Cell membrane</keyword>
<dbReference type="GO" id="GO:0005886">
    <property type="term" value="C:plasma membrane"/>
    <property type="evidence" value="ECO:0007669"/>
    <property type="project" value="UniProtKB-SubCell"/>
</dbReference>
<evidence type="ECO:0000259" key="14">
    <source>
        <dbReference type="Pfam" id="PF01292"/>
    </source>
</evidence>
<evidence type="ECO:0000256" key="11">
    <source>
        <dbReference type="ARBA" id="ARBA00023136"/>
    </source>
</evidence>
<evidence type="ECO:0000256" key="8">
    <source>
        <dbReference type="ARBA" id="ARBA00022982"/>
    </source>
</evidence>
<evidence type="ECO:0000256" key="2">
    <source>
        <dbReference type="ARBA" id="ARBA00004651"/>
    </source>
</evidence>
<feature type="domain" description="Cytochrome b561 bacterial/Ni-hydrogenase" evidence="14">
    <location>
        <begin position="7"/>
        <end position="159"/>
    </location>
</feature>
<dbReference type="GO" id="GO:0009055">
    <property type="term" value="F:electron transfer activity"/>
    <property type="evidence" value="ECO:0007669"/>
    <property type="project" value="InterPro"/>
</dbReference>
<comment type="similarity">
    <text evidence="12">Belongs to the cytochrome b561 family.</text>
</comment>
<dbReference type="PANTHER" id="PTHR30529">
    <property type="entry name" value="CYTOCHROME B561"/>
    <property type="match status" value="1"/>
</dbReference>
<dbReference type="InterPro" id="IPR011577">
    <property type="entry name" value="Cyt_b561_bac/Ni-Hgenase"/>
</dbReference>
<evidence type="ECO:0000256" key="5">
    <source>
        <dbReference type="ARBA" id="ARBA00022617"/>
    </source>
</evidence>
<dbReference type="AlphaFoldDB" id="A0A159Z4Z1"/>
<comment type="subcellular location">
    <subcellularLocation>
        <location evidence="2">Cell membrane</location>
        <topology evidence="2">Multi-pass membrane protein</topology>
    </subcellularLocation>
</comment>
<dbReference type="GO" id="GO:0046872">
    <property type="term" value="F:metal ion binding"/>
    <property type="evidence" value="ECO:0007669"/>
    <property type="project" value="UniProtKB-KW"/>
</dbReference>
<evidence type="ECO:0000313" key="16">
    <source>
        <dbReference type="Proteomes" id="UP000076128"/>
    </source>
</evidence>
<dbReference type="GO" id="GO:0022904">
    <property type="term" value="P:respiratory electron transport chain"/>
    <property type="evidence" value="ECO:0007669"/>
    <property type="project" value="InterPro"/>
</dbReference>
<comment type="cofactor">
    <cofactor evidence="1">
        <name>heme b</name>
        <dbReference type="ChEBI" id="CHEBI:60344"/>
    </cofactor>
</comment>
<protein>
    <submittedName>
        <fullName evidence="15">Cytochrome b561</fullName>
    </submittedName>
</protein>
<evidence type="ECO:0000256" key="7">
    <source>
        <dbReference type="ARBA" id="ARBA00022723"/>
    </source>
</evidence>
<evidence type="ECO:0000256" key="10">
    <source>
        <dbReference type="ARBA" id="ARBA00023004"/>
    </source>
</evidence>
<dbReference type="STRING" id="1335048.AKL17_3042"/>
<dbReference type="SUPFAM" id="SSF81342">
    <property type="entry name" value="Transmembrane di-heme cytochromes"/>
    <property type="match status" value="1"/>
</dbReference>
<evidence type="ECO:0000256" key="9">
    <source>
        <dbReference type="ARBA" id="ARBA00022989"/>
    </source>
</evidence>
<dbReference type="KEGG" id="daa:AKL17_3042"/>
<keyword evidence="8" id="KW-0249">Electron transport</keyword>
<dbReference type="InterPro" id="IPR052168">
    <property type="entry name" value="Cytochrome_b561_oxidase"/>
</dbReference>
<organism evidence="15 16">
    <name type="scientific">Frigidibacter mobilis</name>
    <dbReference type="NCBI Taxonomy" id="1335048"/>
    <lineage>
        <taxon>Bacteria</taxon>
        <taxon>Pseudomonadati</taxon>
        <taxon>Pseudomonadota</taxon>
        <taxon>Alphaproteobacteria</taxon>
        <taxon>Rhodobacterales</taxon>
        <taxon>Paracoccaceae</taxon>
        <taxon>Frigidibacter</taxon>
    </lineage>
</organism>
<feature type="transmembrane region" description="Helical" evidence="13">
    <location>
        <begin position="99"/>
        <end position="118"/>
    </location>
</feature>
<sequence length="163" mass="17604">MTEPTGYSRTQIRLHWVVALLIVPQFVLHDGISAAVRALAQGREPTFDPLVPLHVVGGVVIAALVLWRIALRTRRAAPSLPEGEHPALKLAAKLTHGGLYLLLLGLPLSGAAAWFGGLRAAGEAHEVMKTLLLALTLLHVLAALYHQFVLKDGLMQRMKRAAP</sequence>
<dbReference type="InterPro" id="IPR016174">
    <property type="entry name" value="Di-haem_cyt_TM"/>
</dbReference>
<dbReference type="GO" id="GO:0020037">
    <property type="term" value="F:heme binding"/>
    <property type="evidence" value="ECO:0007669"/>
    <property type="project" value="TreeGrafter"/>
</dbReference>
<evidence type="ECO:0000313" key="15">
    <source>
        <dbReference type="EMBL" id="AMY70275.1"/>
    </source>
</evidence>